<comment type="similarity">
    <text evidence="2">Belongs to the LOG family.</text>
</comment>
<protein>
    <recommendedName>
        <fullName evidence="2">Cytokinin riboside 5'-monophosphate phosphoribohydrolase</fullName>
        <ecNumber evidence="2">3.2.2.n1</ecNumber>
    </recommendedName>
</protein>
<evidence type="ECO:0000313" key="5">
    <source>
        <dbReference type="Proteomes" id="UP001575105"/>
    </source>
</evidence>
<keyword evidence="2" id="KW-0378">Hydrolase</keyword>
<dbReference type="InterPro" id="IPR052341">
    <property type="entry name" value="LOG_family_nucleotidases"/>
</dbReference>
<evidence type="ECO:0000256" key="3">
    <source>
        <dbReference type="SAM" id="MobiDB-lite"/>
    </source>
</evidence>
<comment type="catalytic activity">
    <reaction evidence="1">
        <text>AMP + H2O = D-ribose 5-phosphate + adenine</text>
        <dbReference type="Rhea" id="RHEA:20129"/>
        <dbReference type="ChEBI" id="CHEBI:15377"/>
        <dbReference type="ChEBI" id="CHEBI:16708"/>
        <dbReference type="ChEBI" id="CHEBI:78346"/>
        <dbReference type="ChEBI" id="CHEBI:456215"/>
        <dbReference type="EC" id="3.2.2.4"/>
    </reaction>
</comment>
<comment type="caution">
    <text evidence="4">The sequence shown here is derived from an EMBL/GenBank/DDBJ whole genome shotgun (WGS) entry which is preliminary data.</text>
</comment>
<dbReference type="PANTHER" id="PTHR43393:SF2">
    <property type="entry name" value="CYTOKININ RIBOSIDE 5'-MONOPHOSPHATE PHOSPHORIBOHYDROLASE"/>
    <property type="match status" value="1"/>
</dbReference>
<sequence>MTLEKDTQLGRETWRLFRIVSEFVDGFELMSDIGPAVSVFGSARTPREDPFYRQATACGRKLVEQDFSVITGGGPGIMEAANRGAFEASGTSIGLNIALPMEQKPNDFQTHELSFRYFFVRKVMFVKYASGFICFPGGFGTMDEFFESLTLIQTLKIQPFPVVCVGHAFWDGLIDWMRATLLEKYETISPPDMNLFRVTDDVDEAIQIMVDHRARMTQVGESSLDETTTAEGTRQGIDPITHLGPHGRVNR</sequence>
<accession>A0ABV4U3I3</accession>
<dbReference type="PANTHER" id="PTHR43393">
    <property type="entry name" value="CYTOKININ RIBOSIDE 5'-MONOPHOSPHATE PHOSPHORIBOHYDROLASE"/>
    <property type="match status" value="1"/>
</dbReference>
<feature type="region of interest" description="Disordered" evidence="3">
    <location>
        <begin position="220"/>
        <end position="251"/>
    </location>
</feature>
<dbReference type="SUPFAM" id="SSF102405">
    <property type="entry name" value="MCP/YpsA-like"/>
    <property type="match status" value="1"/>
</dbReference>
<dbReference type="InterPro" id="IPR005269">
    <property type="entry name" value="LOG"/>
</dbReference>
<keyword evidence="5" id="KW-1185">Reference proteome</keyword>
<reference evidence="4 5" key="1">
    <citation type="submission" date="2024-08" db="EMBL/GenBank/DDBJ databases">
        <title>Whole-genome sequencing of halo(alkali)philic microorganisms from hypersaline lakes.</title>
        <authorList>
            <person name="Sorokin D.Y."/>
            <person name="Merkel A.Y."/>
            <person name="Messina E."/>
            <person name="Yakimov M."/>
        </authorList>
    </citation>
    <scope>NUCLEOTIDE SEQUENCE [LARGE SCALE GENOMIC DNA]</scope>
    <source>
        <strain evidence="4 5">AB-hyl4</strain>
    </source>
</reference>
<evidence type="ECO:0000313" key="4">
    <source>
        <dbReference type="EMBL" id="MFA9477404.1"/>
    </source>
</evidence>
<dbReference type="InterPro" id="IPR031100">
    <property type="entry name" value="LOG_fam"/>
</dbReference>
<dbReference type="Gene3D" id="3.40.50.450">
    <property type="match status" value="1"/>
</dbReference>
<gene>
    <name evidence="4" type="ORF">ACERK3_03745</name>
</gene>
<dbReference type="NCBIfam" id="TIGR00730">
    <property type="entry name" value="Rossman fold protein, TIGR00730 family"/>
    <property type="match status" value="1"/>
</dbReference>
<proteinExistence type="inferred from homology"/>
<dbReference type="Pfam" id="PF03641">
    <property type="entry name" value="Lysine_decarbox"/>
    <property type="match status" value="1"/>
</dbReference>
<dbReference type="Proteomes" id="UP001575105">
    <property type="component" value="Unassembled WGS sequence"/>
</dbReference>
<feature type="compositionally biased region" description="Polar residues" evidence="3">
    <location>
        <begin position="220"/>
        <end position="232"/>
    </location>
</feature>
<keyword evidence="2" id="KW-0203">Cytokinin biosynthesis</keyword>
<evidence type="ECO:0000256" key="2">
    <source>
        <dbReference type="RuleBase" id="RU363015"/>
    </source>
</evidence>
<organism evidence="4 5">
    <name type="scientific">Natronomicrosphaera hydrolytica</name>
    <dbReference type="NCBI Taxonomy" id="3242702"/>
    <lineage>
        <taxon>Bacteria</taxon>
        <taxon>Pseudomonadati</taxon>
        <taxon>Planctomycetota</taxon>
        <taxon>Phycisphaerae</taxon>
        <taxon>Phycisphaerales</taxon>
        <taxon>Phycisphaeraceae</taxon>
        <taxon>Natronomicrosphaera</taxon>
    </lineage>
</organism>
<dbReference type="RefSeq" id="WP_425344329.1">
    <property type="nucleotide sequence ID" value="NZ_JBGUBD010000002.1"/>
</dbReference>
<dbReference type="EC" id="3.2.2.n1" evidence="2"/>
<name>A0ABV4U3I3_9BACT</name>
<evidence type="ECO:0000256" key="1">
    <source>
        <dbReference type="ARBA" id="ARBA00000274"/>
    </source>
</evidence>
<dbReference type="EMBL" id="JBGUBD010000002">
    <property type="protein sequence ID" value="MFA9477404.1"/>
    <property type="molecule type" value="Genomic_DNA"/>
</dbReference>